<keyword evidence="3" id="KW-0812">Transmembrane</keyword>
<evidence type="ECO:0000256" key="3">
    <source>
        <dbReference type="ARBA" id="ARBA00022692"/>
    </source>
</evidence>
<dbReference type="InterPro" id="IPR036396">
    <property type="entry name" value="Cyt_P450_sf"/>
</dbReference>
<dbReference type="GO" id="GO:0016705">
    <property type="term" value="F:oxidoreductase activity, acting on paired donors, with incorporation or reduction of molecular oxygen"/>
    <property type="evidence" value="ECO:0007669"/>
    <property type="project" value="InterPro"/>
</dbReference>
<evidence type="ECO:0008006" key="9">
    <source>
        <dbReference type="Google" id="ProtNLM"/>
    </source>
</evidence>
<evidence type="ECO:0000256" key="6">
    <source>
        <dbReference type="ARBA" id="ARBA00023136"/>
    </source>
</evidence>
<dbReference type="AlphaFoldDB" id="A0AAV7GTV7"/>
<evidence type="ECO:0000256" key="4">
    <source>
        <dbReference type="ARBA" id="ARBA00022989"/>
    </source>
</evidence>
<dbReference type="PANTHER" id="PTHR47956">
    <property type="entry name" value="CYTOCHROME P450 71B11-RELATED"/>
    <property type="match status" value="1"/>
</dbReference>
<keyword evidence="4" id="KW-1133">Transmembrane helix</keyword>
<accession>A0AAV7GTV7</accession>
<dbReference type="Gene3D" id="1.10.630.10">
    <property type="entry name" value="Cytochrome P450"/>
    <property type="match status" value="1"/>
</dbReference>
<comment type="subcellular location">
    <subcellularLocation>
        <location evidence="1">Membrane</location>
        <topology evidence="1">Single-pass membrane protein</topology>
    </subcellularLocation>
</comment>
<dbReference type="SUPFAM" id="SSF48264">
    <property type="entry name" value="Cytochrome P450"/>
    <property type="match status" value="1"/>
</dbReference>
<dbReference type="Proteomes" id="UP000775213">
    <property type="component" value="Unassembled WGS sequence"/>
</dbReference>
<gene>
    <name evidence="7" type="ORF">IEQ34_012195</name>
</gene>
<proteinExistence type="inferred from homology"/>
<sequence length="133" mass="15401">MLKEASLLLGSFPMKDYIPRLSWVDKLSALNARVRKKFEMKIMLFVERRTLMEVEDIMVNLLILSMFCCHKTRMTGQVVASEWTRIEMFVTAIDTTYITIKWILAELITHPSVMSKAQEEVRRVLGSSQSVTV</sequence>
<evidence type="ECO:0000256" key="1">
    <source>
        <dbReference type="ARBA" id="ARBA00004167"/>
    </source>
</evidence>
<dbReference type="PANTHER" id="PTHR47956:SF4">
    <property type="entry name" value="CYTOCHROME P450 71A21-RELATED"/>
    <property type="match status" value="1"/>
</dbReference>
<dbReference type="GO" id="GO:0020037">
    <property type="term" value="F:heme binding"/>
    <property type="evidence" value="ECO:0007669"/>
    <property type="project" value="InterPro"/>
</dbReference>
<evidence type="ECO:0000313" key="7">
    <source>
        <dbReference type="EMBL" id="KAH0459381.1"/>
    </source>
</evidence>
<evidence type="ECO:0000313" key="8">
    <source>
        <dbReference type="Proteomes" id="UP000775213"/>
    </source>
</evidence>
<evidence type="ECO:0000256" key="5">
    <source>
        <dbReference type="ARBA" id="ARBA00023002"/>
    </source>
</evidence>
<comment type="caution">
    <text evidence="7">The sequence shown here is derived from an EMBL/GenBank/DDBJ whole genome shotgun (WGS) entry which is preliminary data.</text>
</comment>
<dbReference type="GO" id="GO:0016020">
    <property type="term" value="C:membrane"/>
    <property type="evidence" value="ECO:0007669"/>
    <property type="project" value="UniProtKB-SubCell"/>
</dbReference>
<dbReference type="Pfam" id="PF00067">
    <property type="entry name" value="p450"/>
    <property type="match status" value="1"/>
</dbReference>
<comment type="similarity">
    <text evidence="2">Belongs to the cytochrome P450 family.</text>
</comment>
<dbReference type="InterPro" id="IPR001128">
    <property type="entry name" value="Cyt_P450"/>
</dbReference>
<organism evidence="7 8">
    <name type="scientific">Dendrobium chrysotoxum</name>
    <name type="common">Orchid</name>
    <dbReference type="NCBI Taxonomy" id="161865"/>
    <lineage>
        <taxon>Eukaryota</taxon>
        <taxon>Viridiplantae</taxon>
        <taxon>Streptophyta</taxon>
        <taxon>Embryophyta</taxon>
        <taxon>Tracheophyta</taxon>
        <taxon>Spermatophyta</taxon>
        <taxon>Magnoliopsida</taxon>
        <taxon>Liliopsida</taxon>
        <taxon>Asparagales</taxon>
        <taxon>Orchidaceae</taxon>
        <taxon>Epidendroideae</taxon>
        <taxon>Malaxideae</taxon>
        <taxon>Dendrobiinae</taxon>
        <taxon>Dendrobium</taxon>
    </lineage>
</organism>
<reference evidence="7 8" key="1">
    <citation type="journal article" date="2021" name="Hortic Res">
        <title>Chromosome-scale assembly of the Dendrobium chrysotoxum genome enhances the understanding of orchid evolution.</title>
        <authorList>
            <person name="Zhang Y."/>
            <person name="Zhang G.Q."/>
            <person name="Zhang D."/>
            <person name="Liu X.D."/>
            <person name="Xu X.Y."/>
            <person name="Sun W.H."/>
            <person name="Yu X."/>
            <person name="Zhu X."/>
            <person name="Wang Z.W."/>
            <person name="Zhao X."/>
            <person name="Zhong W.Y."/>
            <person name="Chen H."/>
            <person name="Yin W.L."/>
            <person name="Huang T."/>
            <person name="Niu S.C."/>
            <person name="Liu Z.J."/>
        </authorList>
    </citation>
    <scope>NUCLEOTIDE SEQUENCE [LARGE SCALE GENOMIC DNA]</scope>
    <source>
        <strain evidence="7">Lindl</strain>
    </source>
</reference>
<dbReference type="InterPro" id="IPR050193">
    <property type="entry name" value="Cytochrome_P450_71"/>
</dbReference>
<keyword evidence="6" id="KW-0472">Membrane</keyword>
<dbReference type="GO" id="GO:0005506">
    <property type="term" value="F:iron ion binding"/>
    <property type="evidence" value="ECO:0007669"/>
    <property type="project" value="InterPro"/>
</dbReference>
<keyword evidence="8" id="KW-1185">Reference proteome</keyword>
<name>A0AAV7GTV7_DENCH</name>
<protein>
    <recommendedName>
        <fullName evidence="9">Cytochrome P450</fullName>
    </recommendedName>
</protein>
<dbReference type="GO" id="GO:0004497">
    <property type="term" value="F:monooxygenase activity"/>
    <property type="evidence" value="ECO:0007669"/>
    <property type="project" value="InterPro"/>
</dbReference>
<evidence type="ECO:0000256" key="2">
    <source>
        <dbReference type="ARBA" id="ARBA00010617"/>
    </source>
</evidence>
<dbReference type="EMBL" id="JAGFBR010000011">
    <property type="protein sequence ID" value="KAH0459381.1"/>
    <property type="molecule type" value="Genomic_DNA"/>
</dbReference>
<keyword evidence="5" id="KW-0560">Oxidoreductase</keyword>